<feature type="region of interest" description="Disordered" evidence="1">
    <location>
        <begin position="389"/>
        <end position="411"/>
    </location>
</feature>
<dbReference type="RefSeq" id="XP_009046569.1">
    <property type="nucleotide sequence ID" value="XM_009048321.1"/>
</dbReference>
<evidence type="ECO:0000256" key="2">
    <source>
        <dbReference type="SAM" id="SignalP"/>
    </source>
</evidence>
<protein>
    <submittedName>
        <fullName evidence="3">Uncharacterized protein</fullName>
    </submittedName>
</protein>
<feature type="signal peptide" evidence="2">
    <location>
        <begin position="1"/>
        <end position="18"/>
    </location>
</feature>
<dbReference type="EMBL" id="KB200129">
    <property type="protein sequence ID" value="ESP03099.1"/>
    <property type="molecule type" value="Genomic_DNA"/>
</dbReference>
<reference evidence="3 4" key="1">
    <citation type="journal article" date="2013" name="Nature">
        <title>Insights into bilaterian evolution from three spiralian genomes.</title>
        <authorList>
            <person name="Simakov O."/>
            <person name="Marletaz F."/>
            <person name="Cho S.J."/>
            <person name="Edsinger-Gonzales E."/>
            <person name="Havlak P."/>
            <person name="Hellsten U."/>
            <person name="Kuo D.H."/>
            <person name="Larsson T."/>
            <person name="Lv J."/>
            <person name="Arendt D."/>
            <person name="Savage R."/>
            <person name="Osoegawa K."/>
            <person name="de Jong P."/>
            <person name="Grimwood J."/>
            <person name="Chapman J.A."/>
            <person name="Shapiro H."/>
            <person name="Aerts A."/>
            <person name="Otillar R.P."/>
            <person name="Terry A.Y."/>
            <person name="Boore J.L."/>
            <person name="Grigoriev I.V."/>
            <person name="Lindberg D.R."/>
            <person name="Seaver E.C."/>
            <person name="Weisblat D.A."/>
            <person name="Putnam N.H."/>
            <person name="Rokhsar D.S."/>
        </authorList>
    </citation>
    <scope>NUCLEOTIDE SEQUENCE [LARGE SCALE GENOMIC DNA]</scope>
</reference>
<feature type="compositionally biased region" description="Polar residues" evidence="1">
    <location>
        <begin position="326"/>
        <end position="357"/>
    </location>
</feature>
<feature type="region of interest" description="Disordered" evidence="1">
    <location>
        <begin position="326"/>
        <end position="375"/>
    </location>
</feature>
<sequence length="411" mass="46296">MKYSMVLLLVMVIDLTNAGNSNDDTDTDSSKSFRRTSLQKNQYYAYVNPKFTDITNRMNQRSASIRAFRNQNKMTAFSSNLNPLRSQYTKPIISYNNLIRPAVINTIQINQKHAAILNRPTTTKINKIQDVSNVNTVGIKTKTIPNRIVYTNPITGGKTIFVRNVDENTYSQHEKATNTIVQLTTPLPNNIVPLPNVYNIQTKIPSNQIPYYQINTTPVPTAASILDNYIQPATSQIHGDQSFARMNTHQSPIVRTNTIPASNLANYDLPVTTLNTQKPVERTMMNSQMQPLSTVNNRQMATEYSLNYPLPASNTIRGSQITNSLATSNTYPTRNQQTNQKYSGFQSPSNRVYTNSVNPPQPTPTNQPPTTDTGNALNFVRAFFQQLMQQQQQPPKNQYKIATSPTSKYNM</sequence>
<evidence type="ECO:0000313" key="3">
    <source>
        <dbReference type="EMBL" id="ESP03099.1"/>
    </source>
</evidence>
<evidence type="ECO:0000256" key="1">
    <source>
        <dbReference type="SAM" id="MobiDB-lite"/>
    </source>
</evidence>
<dbReference type="Proteomes" id="UP000030746">
    <property type="component" value="Unassembled WGS sequence"/>
</dbReference>
<dbReference type="CTD" id="20237189"/>
<feature type="chain" id="PRO_5004716632" evidence="2">
    <location>
        <begin position="19"/>
        <end position="411"/>
    </location>
</feature>
<feature type="compositionally biased region" description="Polar residues" evidence="1">
    <location>
        <begin position="394"/>
        <end position="411"/>
    </location>
</feature>
<gene>
    <name evidence="3" type="ORF">LOTGIDRAFT_157065</name>
</gene>
<name>V4AGC8_LOTGI</name>
<dbReference type="GeneID" id="20237189"/>
<keyword evidence="4" id="KW-1185">Reference proteome</keyword>
<proteinExistence type="predicted"/>
<accession>V4AGC8</accession>
<dbReference type="AlphaFoldDB" id="V4AGC8"/>
<evidence type="ECO:0000313" key="4">
    <source>
        <dbReference type="Proteomes" id="UP000030746"/>
    </source>
</evidence>
<organism evidence="3 4">
    <name type="scientific">Lottia gigantea</name>
    <name type="common">Giant owl limpet</name>
    <dbReference type="NCBI Taxonomy" id="225164"/>
    <lineage>
        <taxon>Eukaryota</taxon>
        <taxon>Metazoa</taxon>
        <taxon>Spiralia</taxon>
        <taxon>Lophotrochozoa</taxon>
        <taxon>Mollusca</taxon>
        <taxon>Gastropoda</taxon>
        <taxon>Patellogastropoda</taxon>
        <taxon>Lottioidea</taxon>
        <taxon>Lottiidae</taxon>
        <taxon>Lottia</taxon>
    </lineage>
</organism>
<keyword evidence="2" id="KW-0732">Signal</keyword>
<dbReference type="HOGENOM" id="CLU_669551_0_0_1"/>
<dbReference type="KEGG" id="lgi:LOTGIDRAFT_157065"/>